<protein>
    <submittedName>
        <fullName evidence="1">Uncharacterized protein</fullName>
    </submittedName>
</protein>
<accession>A0A5K1TZ13</accession>
<evidence type="ECO:0000313" key="1">
    <source>
        <dbReference type="EMBL" id="GAT93771.1"/>
    </source>
</evidence>
<sequence length="169" mass="19823">MIDMERSHMIPLLFQFQYLLQNKIVYRYKFPESTAYKKLQFYSYGLLKERISKIILNQFGTASPHAMTRVREFVLASKHEIAGEINVDESVFEVLLTECLLLQGNAHIFGEQLLLSMFQLGLQRYISSIDQRKTKWINEGKLNTFNEKYIELPITPSPTSYSSFYGLKY</sequence>
<dbReference type="VEuPathDB" id="AmoebaDB:EHI7A_084150"/>
<dbReference type="VEuPathDB" id="AmoebaDB:KM1_081340"/>
<dbReference type="OMA" id="KHEMAGE"/>
<reference evidence="1 2" key="1">
    <citation type="submission" date="2016-05" db="EMBL/GenBank/DDBJ databases">
        <title>First whole genome sequencing of Entamoeba histolytica HM1:IMSS-clone-6.</title>
        <authorList>
            <person name="Mukherjee Avik.K."/>
            <person name="Izumyama S."/>
            <person name="Nakada-Tsukui K."/>
            <person name="Nozaki T."/>
        </authorList>
    </citation>
    <scope>NUCLEOTIDE SEQUENCE [LARGE SCALE GENOMIC DNA]</scope>
    <source>
        <strain evidence="1 2">HM1:IMSS clone 6</strain>
    </source>
</reference>
<name>A0A5K1TZ13_ENTHI</name>
<dbReference type="VEuPathDB" id="AmoebaDB:EHI_166860"/>
<organism evidence="1 2">
    <name type="scientific">Entamoeba histolytica</name>
    <dbReference type="NCBI Taxonomy" id="5759"/>
    <lineage>
        <taxon>Eukaryota</taxon>
        <taxon>Amoebozoa</taxon>
        <taxon>Evosea</taxon>
        <taxon>Archamoebae</taxon>
        <taxon>Mastigamoebida</taxon>
        <taxon>Entamoebidae</taxon>
        <taxon>Entamoeba</taxon>
    </lineage>
</organism>
<dbReference type="EMBL" id="BDEQ01000001">
    <property type="protein sequence ID" value="GAT93771.1"/>
    <property type="molecule type" value="Genomic_DNA"/>
</dbReference>
<dbReference type="AlphaFoldDB" id="A0A5K1TZ13"/>
<comment type="caution">
    <text evidence="1">The sequence shown here is derived from an EMBL/GenBank/DDBJ whole genome shotgun (WGS) entry which is preliminary data.</text>
</comment>
<gene>
    <name evidence="1" type="ORF">CL6EHI_166860</name>
</gene>
<proteinExistence type="predicted"/>
<dbReference type="VEuPathDB" id="AmoebaDB:EHI8A_086370"/>
<dbReference type="VEuPathDB" id="AmoebaDB:EHI5A_077590"/>
<dbReference type="Proteomes" id="UP000078387">
    <property type="component" value="Unassembled WGS sequence"/>
</dbReference>
<evidence type="ECO:0000313" key="2">
    <source>
        <dbReference type="Proteomes" id="UP000078387"/>
    </source>
</evidence>